<proteinExistence type="inferred from homology"/>
<dbReference type="GO" id="GO:0005819">
    <property type="term" value="C:spindle"/>
    <property type="evidence" value="ECO:0007669"/>
    <property type="project" value="UniProtKB-SubCell"/>
</dbReference>
<evidence type="ECO:0000256" key="2">
    <source>
        <dbReference type="ARBA" id="ARBA00004186"/>
    </source>
</evidence>
<dbReference type="RefSeq" id="XP_028534683.1">
    <property type="nucleotide sequence ID" value="XM_028678388.1"/>
</dbReference>
<evidence type="ECO:0000313" key="8">
    <source>
        <dbReference type="EMBL" id="CRH01684.1"/>
    </source>
</evidence>
<evidence type="ECO:0000259" key="7">
    <source>
        <dbReference type="Pfam" id="PF03941"/>
    </source>
</evidence>
<keyword evidence="4" id="KW-0963">Cytoplasm</keyword>
<comment type="subcellular location">
    <subcellularLocation>
        <location evidence="2">Cytoplasm</location>
        <location evidence="2">Cytoskeleton</location>
        <location evidence="2">Spindle</location>
    </subcellularLocation>
    <subcellularLocation>
        <location evidence="1">Nucleus</location>
    </subcellularLocation>
</comment>
<keyword evidence="9" id="KW-1185">Reference proteome</keyword>
<dbReference type="OMA" id="KYSTCEN"/>
<name>A0A1J1H9T8_PLARL</name>
<dbReference type="Pfam" id="PF03941">
    <property type="entry name" value="INCENP_ARK-bind"/>
    <property type="match status" value="1"/>
</dbReference>
<accession>A0A1J1H9T8</accession>
<evidence type="ECO:0000256" key="5">
    <source>
        <dbReference type="ARBA" id="ARBA00023212"/>
    </source>
</evidence>
<evidence type="ECO:0000313" key="9">
    <source>
        <dbReference type="Proteomes" id="UP000220158"/>
    </source>
</evidence>
<feature type="domain" description="Inner centromere protein ARK-binding" evidence="7">
    <location>
        <begin position="906"/>
        <end position="943"/>
    </location>
</feature>
<sequence length="1202" mass="145578">MKRNDEKRNNISLNCKVGINIQKNISKHLITSKGKHNLQRYRRCKNEFKENLEYTKIKNNVKNETHIKNGLTRSSKNFVLKEDILNENNINNKYSINKIMKEENIENAKEKHNYKIFKKDRVFNYKKYYERVNQWKEKRCTFTNCGNKIKKKEIGLENKKKGLSKILKYTEPKKNTKRKYDKYENSYKQKTTNNIRNYLNEIQIKKKSTRYLQNEKNIKNNVNYNHNKRNNEILYNKKKDKKVVHISNGDNFQDNNNDNKNNRVCDNYINFSCNNNRNYSKSHNNIIPLKLSSNKIRITNKNTISRYSIDKLKSNETILENAEKNICSNKTIINSFDYIDSFNNFSTNPTFLVKSNETIFHAPLKSNLINLENKSKFNLFNKKYMEQGYKNYSTKVRTIPNLNILYPLQKDDNEKIQKNQKDNYSKDIIKNEYLDTSCKMEILKCTNDINITNMKIKLKKETKKSVSMENCKSSYNYHKENCLTSFLSDKEMNKRKKKLLNNVKTSIYNERNILKKNDILCNYDNNFLIKNDLENNNKKYSYKQLYTSKNNISSILNIKNPFICVYENVKYFDDIIVDKKESNKEKSSRTFNSITLCNKNKYISENRVNNYSFMKTNKIEKKNIKNNEVMKIETDKIYSNENYSFNNNIQIKKNPFKNLNLDIENYKMKHEILDHKKYGKKNFKNKKYFKRFNRFHKKKKEKNLIMLENMHDIKEKKLYSDNNYRSLELDNEILNINKHKKLVHIKEKDIKRNFDIFLCLFMKHEKNESFLFCLIFDEELTKYSFFYHNHIKPILDDYKKSKFEKLKKEDRNSTFRDYNCISLNKIIVEIMIPTIKNNYLKYINELYNKKESDVEISSSDELQREIREINKEIKNLEIKSLDKHTKELPIRTVNNYEKKIKLIEKPKWSKEKNLKKLLRKQQNYNPFTIFGTSIKEVNLEEIFTLEVYNHYVTNEDRFQNRILHELYVGNYIKNLYQKINYDEWYYVLDSLKKNWKYFANLECNMLLDPLLLEEILWYIDNNKMYKDKSKEMYIYETCFCPTPDPCKEINLNDTKNFYNSMANKYTSHKEMKYKKLSLHEGTSYSNNLIFKYDEMNREYKSSYIKKKKVLTKENLSFNIPRPSSAIYYDSEFFQKKLKKHIFTKKMKTNNHYNVDSPKCEEDTYLLKFKSNKWISQNFFDNFFFNYYLYNFTRTNRKYNSVI</sequence>
<dbReference type="VEuPathDB" id="PlasmoDB:PRELSG_1257400"/>
<dbReference type="KEGG" id="prel:PRELSG_1257400"/>
<keyword evidence="6" id="KW-0539">Nucleus</keyword>
<evidence type="ECO:0000256" key="3">
    <source>
        <dbReference type="ARBA" id="ARBA00010042"/>
    </source>
</evidence>
<gene>
    <name evidence="8" type="ORF">PRELSG_1257400</name>
</gene>
<evidence type="ECO:0000256" key="1">
    <source>
        <dbReference type="ARBA" id="ARBA00004123"/>
    </source>
</evidence>
<dbReference type="Proteomes" id="UP000220158">
    <property type="component" value="Chromosome 12"/>
</dbReference>
<comment type="similarity">
    <text evidence="3">Belongs to the INCENP family.</text>
</comment>
<dbReference type="GeneID" id="39737818"/>
<dbReference type="AlphaFoldDB" id="A0A1J1H9T8"/>
<evidence type="ECO:0000256" key="4">
    <source>
        <dbReference type="ARBA" id="ARBA00022490"/>
    </source>
</evidence>
<keyword evidence="5" id="KW-0206">Cytoskeleton</keyword>
<evidence type="ECO:0000256" key="6">
    <source>
        <dbReference type="ARBA" id="ARBA00023242"/>
    </source>
</evidence>
<dbReference type="OrthoDB" id="339519at2759"/>
<organism evidence="8 9">
    <name type="scientific">Plasmodium relictum</name>
    <dbReference type="NCBI Taxonomy" id="85471"/>
    <lineage>
        <taxon>Eukaryota</taxon>
        <taxon>Sar</taxon>
        <taxon>Alveolata</taxon>
        <taxon>Apicomplexa</taxon>
        <taxon>Aconoidasida</taxon>
        <taxon>Haemosporida</taxon>
        <taxon>Plasmodiidae</taxon>
        <taxon>Plasmodium</taxon>
        <taxon>Plasmodium (Haemamoeba)</taxon>
    </lineage>
</organism>
<dbReference type="EMBL" id="LN835307">
    <property type="protein sequence ID" value="CRH01684.1"/>
    <property type="molecule type" value="Genomic_DNA"/>
</dbReference>
<protein>
    <recommendedName>
        <fullName evidence="7">Inner centromere protein ARK-binding domain-containing protein</fullName>
    </recommendedName>
</protein>
<reference evidence="8 9" key="1">
    <citation type="submission" date="2015-04" db="EMBL/GenBank/DDBJ databases">
        <authorList>
            <consortium name="Pathogen Informatics"/>
        </authorList>
    </citation>
    <scope>NUCLEOTIDE SEQUENCE [LARGE SCALE GENOMIC DNA]</scope>
    <source>
        <strain evidence="8 9">SGS1</strain>
    </source>
</reference>
<dbReference type="GO" id="GO:0005634">
    <property type="term" value="C:nucleus"/>
    <property type="evidence" value="ECO:0007669"/>
    <property type="project" value="UniProtKB-SubCell"/>
</dbReference>
<dbReference type="InterPro" id="IPR005635">
    <property type="entry name" value="Inner_centromere_prot_ARK-bd"/>
</dbReference>